<organism evidence="12 13">
    <name type="scientific">Hymenolepis diminuta</name>
    <name type="common">Rat tapeworm</name>
    <dbReference type="NCBI Taxonomy" id="6216"/>
    <lineage>
        <taxon>Eukaryota</taxon>
        <taxon>Metazoa</taxon>
        <taxon>Spiralia</taxon>
        <taxon>Lophotrochozoa</taxon>
        <taxon>Platyhelminthes</taxon>
        <taxon>Cestoda</taxon>
        <taxon>Eucestoda</taxon>
        <taxon>Cyclophyllidea</taxon>
        <taxon>Hymenolepididae</taxon>
        <taxon>Hymenolepis</taxon>
    </lineage>
</organism>
<keyword evidence="4 9" id="KW-0863">Zinc-finger</keyword>
<dbReference type="EMBL" id="CABIJS010000299">
    <property type="protein sequence ID" value="VUZ48469.1"/>
    <property type="molecule type" value="Genomic_DNA"/>
</dbReference>
<dbReference type="Pfam" id="PF13912">
    <property type="entry name" value="zf-C2H2_6"/>
    <property type="match status" value="1"/>
</dbReference>
<keyword evidence="5" id="KW-0862">Zinc</keyword>
<feature type="domain" description="C2H2-type" evidence="11">
    <location>
        <begin position="200"/>
        <end position="227"/>
    </location>
</feature>
<evidence type="ECO:0000256" key="3">
    <source>
        <dbReference type="ARBA" id="ARBA00022737"/>
    </source>
</evidence>
<dbReference type="Gene3D" id="3.30.160.60">
    <property type="entry name" value="Classic Zinc Finger"/>
    <property type="match status" value="5"/>
</dbReference>
<dbReference type="PANTHER" id="PTHR14003">
    <property type="entry name" value="TRANSCRIPTIONAL REPRESSOR PROTEIN YY"/>
    <property type="match status" value="1"/>
</dbReference>
<feature type="domain" description="C2H2-type" evidence="11">
    <location>
        <begin position="90"/>
        <end position="118"/>
    </location>
</feature>
<dbReference type="GO" id="GO:0000978">
    <property type="term" value="F:RNA polymerase II cis-regulatory region sequence-specific DNA binding"/>
    <property type="evidence" value="ECO:0007669"/>
    <property type="project" value="TreeGrafter"/>
</dbReference>
<sequence length="323" mass="36404">QNSPTKRSFRPPRRQRRANAPTSFQPSSPTEMIPFPFLFPSFPPPVPTQPSALAMNTNSGPLDLAQQLFNSRPNSKTFPTECSSNMEDVFICRLCSKQFTTQHGLIVHMRRSHKDRANMDYDTSCLPETRMNESCGINDSERSFQCSHCGKAFKRSSTLSTHLLIHSGTRPYPCQYCGKRFHQKSDMKKHTYIHTGEKPYKCNLCGKEFSQSSNLITHSRKHTGFKPFSCNFCSRAFQRKVDLRRHLDIQHGSSESCVIVPSSLSSTLKDISSMRSSIESASPTDFSSAAHRVVTEERAKTASPQDIPSSTNFVYSIDNILSC</sequence>
<dbReference type="PROSITE" id="PS50157">
    <property type="entry name" value="ZINC_FINGER_C2H2_2"/>
    <property type="match status" value="5"/>
</dbReference>
<dbReference type="InterPro" id="IPR013087">
    <property type="entry name" value="Znf_C2H2_type"/>
</dbReference>
<feature type="domain" description="C2H2-type" evidence="11">
    <location>
        <begin position="228"/>
        <end position="256"/>
    </location>
</feature>
<dbReference type="Pfam" id="PF00096">
    <property type="entry name" value="zf-C2H2"/>
    <property type="match status" value="4"/>
</dbReference>
<keyword evidence="3" id="KW-0677">Repeat</keyword>
<keyword evidence="8" id="KW-0539">Nucleus</keyword>
<accession>A0A564YNC0</accession>
<keyword evidence="6" id="KW-0805">Transcription regulation</keyword>
<gene>
    <name evidence="12" type="ORF">WMSIL1_LOCUS7942</name>
</gene>
<evidence type="ECO:0000313" key="12">
    <source>
        <dbReference type="EMBL" id="VUZ48469.1"/>
    </source>
</evidence>
<evidence type="ECO:0000259" key="11">
    <source>
        <dbReference type="PROSITE" id="PS50157"/>
    </source>
</evidence>
<evidence type="ECO:0000256" key="7">
    <source>
        <dbReference type="ARBA" id="ARBA00023163"/>
    </source>
</evidence>
<comment type="subcellular location">
    <subcellularLocation>
        <location evidence="1">Nucleus</location>
    </subcellularLocation>
</comment>
<dbReference type="SMART" id="SM00355">
    <property type="entry name" value="ZnF_C2H2"/>
    <property type="match status" value="5"/>
</dbReference>
<evidence type="ECO:0000256" key="1">
    <source>
        <dbReference type="ARBA" id="ARBA00004123"/>
    </source>
</evidence>
<proteinExistence type="predicted"/>
<keyword evidence="2" id="KW-0479">Metal-binding</keyword>
<feature type="compositionally biased region" description="Basic residues" evidence="10">
    <location>
        <begin position="7"/>
        <end position="17"/>
    </location>
</feature>
<evidence type="ECO:0000256" key="10">
    <source>
        <dbReference type="SAM" id="MobiDB-lite"/>
    </source>
</evidence>
<dbReference type="Proteomes" id="UP000321570">
    <property type="component" value="Unassembled WGS sequence"/>
</dbReference>
<dbReference type="FunFam" id="3.30.160.60:FF:000245">
    <property type="entry name" value="zinc finger protein Gfi-1"/>
    <property type="match status" value="1"/>
</dbReference>
<dbReference type="InterPro" id="IPR036236">
    <property type="entry name" value="Znf_C2H2_sf"/>
</dbReference>
<evidence type="ECO:0000256" key="5">
    <source>
        <dbReference type="ARBA" id="ARBA00022833"/>
    </source>
</evidence>
<dbReference type="GO" id="GO:0008270">
    <property type="term" value="F:zinc ion binding"/>
    <property type="evidence" value="ECO:0007669"/>
    <property type="project" value="UniProtKB-KW"/>
</dbReference>
<feature type="domain" description="C2H2-type" evidence="11">
    <location>
        <begin position="144"/>
        <end position="171"/>
    </location>
</feature>
<evidence type="ECO:0000256" key="2">
    <source>
        <dbReference type="ARBA" id="ARBA00022723"/>
    </source>
</evidence>
<feature type="compositionally biased region" description="Polar residues" evidence="10">
    <location>
        <begin position="20"/>
        <end position="30"/>
    </location>
</feature>
<dbReference type="GO" id="GO:0000981">
    <property type="term" value="F:DNA-binding transcription factor activity, RNA polymerase II-specific"/>
    <property type="evidence" value="ECO:0007669"/>
    <property type="project" value="TreeGrafter"/>
</dbReference>
<dbReference type="PROSITE" id="PS00028">
    <property type="entry name" value="ZINC_FINGER_C2H2_1"/>
    <property type="match status" value="5"/>
</dbReference>
<feature type="non-terminal residue" evidence="12">
    <location>
        <position position="1"/>
    </location>
</feature>
<dbReference type="GO" id="GO:0005667">
    <property type="term" value="C:transcription regulator complex"/>
    <property type="evidence" value="ECO:0007669"/>
    <property type="project" value="TreeGrafter"/>
</dbReference>
<feature type="domain" description="C2H2-type" evidence="11">
    <location>
        <begin position="172"/>
        <end position="199"/>
    </location>
</feature>
<evidence type="ECO:0000256" key="9">
    <source>
        <dbReference type="PROSITE-ProRule" id="PRU00042"/>
    </source>
</evidence>
<dbReference type="AlphaFoldDB" id="A0A564YNC0"/>
<keyword evidence="13" id="KW-1185">Reference proteome</keyword>
<evidence type="ECO:0000256" key="6">
    <source>
        <dbReference type="ARBA" id="ARBA00023015"/>
    </source>
</evidence>
<evidence type="ECO:0000313" key="13">
    <source>
        <dbReference type="Proteomes" id="UP000321570"/>
    </source>
</evidence>
<dbReference type="PANTHER" id="PTHR14003:SF23">
    <property type="entry name" value="ZINC FINGER PROTEIN 143"/>
    <property type="match status" value="1"/>
</dbReference>
<protein>
    <recommendedName>
        <fullName evidence="11">C2H2-type domain-containing protein</fullName>
    </recommendedName>
</protein>
<name>A0A564YNC0_HYMDI</name>
<dbReference type="FunFam" id="3.30.160.60:FF:000208">
    <property type="entry name" value="zinc finger protein Gfi-1b"/>
    <property type="match status" value="1"/>
</dbReference>
<evidence type="ECO:0000256" key="8">
    <source>
        <dbReference type="ARBA" id="ARBA00023242"/>
    </source>
</evidence>
<dbReference type="GO" id="GO:0000785">
    <property type="term" value="C:chromatin"/>
    <property type="evidence" value="ECO:0007669"/>
    <property type="project" value="TreeGrafter"/>
</dbReference>
<feature type="region of interest" description="Disordered" evidence="10">
    <location>
        <begin position="1"/>
        <end position="30"/>
    </location>
</feature>
<dbReference type="FunFam" id="3.30.160.60:FF:000432">
    <property type="entry name" value="zinc finger protein Gfi-1b isoform X1"/>
    <property type="match status" value="1"/>
</dbReference>
<evidence type="ECO:0000256" key="4">
    <source>
        <dbReference type="ARBA" id="ARBA00022771"/>
    </source>
</evidence>
<dbReference type="SUPFAM" id="SSF57667">
    <property type="entry name" value="beta-beta-alpha zinc fingers"/>
    <property type="match status" value="3"/>
</dbReference>
<dbReference type="GO" id="GO:0031519">
    <property type="term" value="C:PcG protein complex"/>
    <property type="evidence" value="ECO:0007669"/>
    <property type="project" value="TreeGrafter"/>
</dbReference>
<reference evidence="12 13" key="1">
    <citation type="submission" date="2019-07" db="EMBL/GenBank/DDBJ databases">
        <authorList>
            <person name="Jastrzebski P J."/>
            <person name="Paukszto L."/>
            <person name="Jastrzebski P J."/>
        </authorList>
    </citation>
    <scope>NUCLEOTIDE SEQUENCE [LARGE SCALE GENOMIC DNA]</scope>
    <source>
        <strain evidence="12 13">WMS-il1</strain>
    </source>
</reference>
<keyword evidence="7" id="KW-0804">Transcription</keyword>